<dbReference type="AlphaFoldDB" id="A0A0B2PKY7"/>
<gene>
    <name evidence="2" type="ORF">glysoja_034303</name>
</gene>
<name>A0A0B2PKY7_GLYSO</name>
<organism evidence="2">
    <name type="scientific">Glycine soja</name>
    <name type="common">Wild soybean</name>
    <dbReference type="NCBI Taxonomy" id="3848"/>
    <lineage>
        <taxon>Eukaryota</taxon>
        <taxon>Viridiplantae</taxon>
        <taxon>Streptophyta</taxon>
        <taxon>Embryophyta</taxon>
        <taxon>Tracheophyta</taxon>
        <taxon>Spermatophyta</taxon>
        <taxon>Magnoliopsida</taxon>
        <taxon>eudicotyledons</taxon>
        <taxon>Gunneridae</taxon>
        <taxon>Pentapetalae</taxon>
        <taxon>rosids</taxon>
        <taxon>fabids</taxon>
        <taxon>Fabales</taxon>
        <taxon>Fabaceae</taxon>
        <taxon>Papilionoideae</taxon>
        <taxon>50 kb inversion clade</taxon>
        <taxon>NPAAA clade</taxon>
        <taxon>indigoferoid/millettioid clade</taxon>
        <taxon>Phaseoleae</taxon>
        <taxon>Glycine</taxon>
        <taxon>Glycine subgen. Soja</taxon>
    </lineage>
</organism>
<sequence>MRKTRELEKECETLSILVAVQDPLKRQSSSVDPAQAKKVAASSIVILNQAKDVAANSSVIPPPKPTARSTRGNNKSTLKTKGNIPKPMNSACDHKTKVPIVVG</sequence>
<reference evidence="2" key="1">
    <citation type="submission" date="2014-07" db="EMBL/GenBank/DDBJ databases">
        <title>Identification of a novel salt tolerance gene in wild soybean by whole-genome sequencing.</title>
        <authorList>
            <person name="Lam H.-M."/>
            <person name="Qi X."/>
            <person name="Li M.-W."/>
            <person name="Liu X."/>
            <person name="Xie M."/>
            <person name="Ni M."/>
            <person name="Xu X."/>
        </authorList>
    </citation>
    <scope>NUCLEOTIDE SEQUENCE [LARGE SCALE GENOMIC DNA]</scope>
    <source>
        <tissue evidence="2">Root</tissue>
    </source>
</reference>
<feature type="region of interest" description="Disordered" evidence="1">
    <location>
        <begin position="56"/>
        <end position="103"/>
    </location>
</feature>
<accession>A0A0B2PKY7</accession>
<evidence type="ECO:0000313" key="2">
    <source>
        <dbReference type="EMBL" id="KHN10061.1"/>
    </source>
</evidence>
<protein>
    <submittedName>
        <fullName evidence="2">Uncharacterized protein</fullName>
    </submittedName>
</protein>
<feature type="compositionally biased region" description="Polar residues" evidence="1">
    <location>
        <begin position="67"/>
        <end position="80"/>
    </location>
</feature>
<proteinExistence type="predicted"/>
<dbReference type="EMBL" id="KN664852">
    <property type="protein sequence ID" value="KHN10061.1"/>
    <property type="molecule type" value="Genomic_DNA"/>
</dbReference>
<dbReference type="Proteomes" id="UP000053555">
    <property type="component" value="Unassembled WGS sequence"/>
</dbReference>
<evidence type="ECO:0000256" key="1">
    <source>
        <dbReference type="SAM" id="MobiDB-lite"/>
    </source>
</evidence>